<reference evidence="1" key="1">
    <citation type="journal article" date="2015" name="Nature">
        <title>Complex archaea that bridge the gap between prokaryotes and eukaryotes.</title>
        <authorList>
            <person name="Spang A."/>
            <person name="Saw J.H."/>
            <person name="Jorgensen S.L."/>
            <person name="Zaremba-Niedzwiedzka K."/>
            <person name="Martijn J."/>
            <person name="Lind A.E."/>
            <person name="van Eijk R."/>
            <person name="Schleper C."/>
            <person name="Guy L."/>
            <person name="Ettema T.J."/>
        </authorList>
    </citation>
    <scope>NUCLEOTIDE SEQUENCE</scope>
</reference>
<dbReference type="AlphaFoldDB" id="A0A0F9CFQ5"/>
<proteinExistence type="predicted"/>
<accession>A0A0F9CFQ5</accession>
<comment type="caution">
    <text evidence="1">The sequence shown here is derived from an EMBL/GenBank/DDBJ whole genome shotgun (WGS) entry which is preliminary data.</text>
</comment>
<gene>
    <name evidence="1" type="ORF">LCGC14_2407060</name>
</gene>
<feature type="non-terminal residue" evidence="1">
    <location>
        <position position="1"/>
    </location>
</feature>
<name>A0A0F9CFQ5_9ZZZZ</name>
<organism evidence="1">
    <name type="scientific">marine sediment metagenome</name>
    <dbReference type="NCBI Taxonomy" id="412755"/>
    <lineage>
        <taxon>unclassified sequences</taxon>
        <taxon>metagenomes</taxon>
        <taxon>ecological metagenomes</taxon>
    </lineage>
</organism>
<dbReference type="EMBL" id="LAZR01036282">
    <property type="protein sequence ID" value="KKL25262.1"/>
    <property type="molecule type" value="Genomic_DNA"/>
</dbReference>
<sequence>DAGASATSDEPLFHLRISLLGDFNEAFPFTERLLAHTTAVR</sequence>
<evidence type="ECO:0000313" key="1">
    <source>
        <dbReference type="EMBL" id="KKL25262.1"/>
    </source>
</evidence>
<protein>
    <submittedName>
        <fullName evidence="1">Uncharacterized protein</fullName>
    </submittedName>
</protein>